<dbReference type="InterPro" id="IPR032466">
    <property type="entry name" value="Metal_Hydrolase"/>
</dbReference>
<evidence type="ECO:0000313" key="4">
    <source>
        <dbReference type="Proteomes" id="UP000295705"/>
    </source>
</evidence>
<dbReference type="GO" id="GO:0016810">
    <property type="term" value="F:hydrolase activity, acting on carbon-nitrogen (but not peptide) bonds"/>
    <property type="evidence" value="ECO:0007669"/>
    <property type="project" value="InterPro"/>
</dbReference>
<gene>
    <name evidence="3" type="ORF">EV188_10910</name>
</gene>
<keyword evidence="1" id="KW-0378">Hydrolase</keyword>
<dbReference type="PANTHER" id="PTHR43794:SF11">
    <property type="entry name" value="AMIDOHYDROLASE-RELATED DOMAIN-CONTAINING PROTEIN"/>
    <property type="match status" value="1"/>
</dbReference>
<dbReference type="NCBIfam" id="NF006681">
    <property type="entry name" value="PRK09229.1-2"/>
    <property type="match status" value="1"/>
</dbReference>
<accession>A0A4R6UUF9</accession>
<dbReference type="InterPro" id="IPR011059">
    <property type="entry name" value="Metal-dep_hydrolase_composite"/>
</dbReference>
<dbReference type="PANTHER" id="PTHR43794">
    <property type="entry name" value="AMINOHYDROLASE SSNA-RELATED"/>
    <property type="match status" value="1"/>
</dbReference>
<dbReference type="InterPro" id="IPR010252">
    <property type="entry name" value="HutF"/>
</dbReference>
<dbReference type="Proteomes" id="UP000295705">
    <property type="component" value="Unassembled WGS sequence"/>
</dbReference>
<evidence type="ECO:0000313" key="3">
    <source>
        <dbReference type="EMBL" id="TDQ50802.1"/>
    </source>
</evidence>
<dbReference type="SUPFAM" id="SSF51338">
    <property type="entry name" value="Composite domain of metallo-dependent hydrolases"/>
    <property type="match status" value="1"/>
</dbReference>
<evidence type="ECO:0000259" key="2">
    <source>
        <dbReference type="Pfam" id="PF01979"/>
    </source>
</evidence>
<name>A0A4R6UUF9_9PSEU</name>
<sequence>MSVTLWCEQAWLPGGPADAVALEIDGDRIAGIEVGAARRGTLLPGLTLPGLVNRHSHAFHRALRGRPARAADSFWSWREDMYRVARALDPDTYRRLATAVYAEMALAGHTAVTEFHYLHHAPGGRPYADPIAMDRALVEAAGAAGLRITLLDSCYLSAGMGQAGFDRPPEGVQRRFADADVDAWAERATLVAKLDDGNGVRVGGAIHSVRAVPREALRTVATWTGTRPLHVHLSEQPAENAACLAAHGLTPTALLDDAGALGVTTTAVHATHLTDDDVARLARTGTRACFCPTTERDLGDGIGPAGALAAAGVTLCLGSDSHAVIDPFEEMRALEMHERLAHGVRERFTPGALLDTGADGDTIRVGAPADLVTVDTASVRTAGARPDGVLLAGSAADVREVRVGGRVIVSDGAHQLVERPAADLAAAIAAVHA</sequence>
<reference evidence="3 4" key="1">
    <citation type="submission" date="2019-03" db="EMBL/GenBank/DDBJ databases">
        <title>Genomic Encyclopedia of Type Strains, Phase IV (KMG-IV): sequencing the most valuable type-strain genomes for metagenomic binning, comparative biology and taxonomic classification.</title>
        <authorList>
            <person name="Goeker M."/>
        </authorList>
    </citation>
    <scope>NUCLEOTIDE SEQUENCE [LARGE SCALE GENOMIC DNA]</scope>
    <source>
        <strain evidence="3 4">DSM 45775</strain>
    </source>
</reference>
<evidence type="ECO:0000256" key="1">
    <source>
        <dbReference type="ARBA" id="ARBA00022801"/>
    </source>
</evidence>
<protein>
    <submittedName>
        <fullName evidence="3">Formiminoglutamate deiminase</fullName>
    </submittedName>
</protein>
<dbReference type="NCBIfam" id="TIGR02022">
    <property type="entry name" value="hutF"/>
    <property type="match status" value="1"/>
</dbReference>
<dbReference type="Gene3D" id="3.20.20.140">
    <property type="entry name" value="Metal-dependent hydrolases"/>
    <property type="match status" value="1"/>
</dbReference>
<dbReference type="InterPro" id="IPR050287">
    <property type="entry name" value="MTA/SAH_deaminase"/>
</dbReference>
<dbReference type="Pfam" id="PF01979">
    <property type="entry name" value="Amidohydro_1"/>
    <property type="match status" value="1"/>
</dbReference>
<dbReference type="AlphaFoldDB" id="A0A4R6UUF9"/>
<dbReference type="InterPro" id="IPR006680">
    <property type="entry name" value="Amidohydro-rel"/>
</dbReference>
<dbReference type="Gene3D" id="2.30.40.10">
    <property type="entry name" value="Urease, subunit C, domain 1"/>
    <property type="match status" value="1"/>
</dbReference>
<comment type="caution">
    <text evidence="3">The sequence shown here is derived from an EMBL/GenBank/DDBJ whole genome shotgun (WGS) entry which is preliminary data.</text>
</comment>
<keyword evidence="4" id="KW-1185">Reference proteome</keyword>
<dbReference type="EMBL" id="SNYO01000009">
    <property type="protein sequence ID" value="TDQ50802.1"/>
    <property type="molecule type" value="Genomic_DNA"/>
</dbReference>
<proteinExistence type="predicted"/>
<organism evidence="3 4">
    <name type="scientific">Actinomycetospora succinea</name>
    <dbReference type="NCBI Taxonomy" id="663603"/>
    <lineage>
        <taxon>Bacteria</taxon>
        <taxon>Bacillati</taxon>
        <taxon>Actinomycetota</taxon>
        <taxon>Actinomycetes</taxon>
        <taxon>Pseudonocardiales</taxon>
        <taxon>Pseudonocardiaceae</taxon>
        <taxon>Actinomycetospora</taxon>
    </lineage>
</organism>
<dbReference type="SUPFAM" id="SSF51556">
    <property type="entry name" value="Metallo-dependent hydrolases"/>
    <property type="match status" value="1"/>
</dbReference>
<feature type="domain" description="Amidohydrolase-related" evidence="2">
    <location>
        <begin position="48"/>
        <end position="376"/>
    </location>
</feature>